<proteinExistence type="predicted"/>
<name>Q1QF70_NITHX</name>
<dbReference type="Proteomes" id="UP000001953">
    <property type="component" value="Plasmid 3"/>
</dbReference>
<accession>Q1QF70</accession>
<geneLocation type="plasmid" evidence="2">
    <name>pNITHX3</name>
</geneLocation>
<dbReference type="KEGG" id="nha:Nham_4552"/>
<protein>
    <submittedName>
        <fullName evidence="1">Uncharacterized protein</fullName>
    </submittedName>
</protein>
<organism evidence="1 2">
    <name type="scientific">Nitrobacter hamburgensis (strain DSM 10229 / NCIMB 13809 / X14)</name>
    <dbReference type="NCBI Taxonomy" id="323097"/>
    <lineage>
        <taxon>Bacteria</taxon>
        <taxon>Pseudomonadati</taxon>
        <taxon>Pseudomonadota</taxon>
        <taxon>Alphaproteobacteria</taxon>
        <taxon>Hyphomicrobiales</taxon>
        <taxon>Nitrobacteraceae</taxon>
        <taxon>Nitrobacter</taxon>
    </lineage>
</organism>
<reference evidence="2" key="1">
    <citation type="submission" date="2006-03" db="EMBL/GenBank/DDBJ databases">
        <title>Complete sequence of plasmid 3 of Nitrobacter hamburgensis X14.</title>
        <authorList>
            <consortium name="US DOE Joint Genome Institute"/>
            <person name="Copeland A."/>
            <person name="Lucas S."/>
            <person name="Lapidus A."/>
            <person name="Barry K."/>
            <person name="Detter J.C."/>
            <person name="Glavina del Rio T."/>
            <person name="Hammon N."/>
            <person name="Israni S."/>
            <person name="Dalin E."/>
            <person name="Tice H."/>
            <person name="Pitluck S."/>
            <person name="Chain P."/>
            <person name="Malfatti S."/>
            <person name="Shin M."/>
            <person name="Vergez L."/>
            <person name="Schmutz J."/>
            <person name="Larimer F."/>
            <person name="Land M."/>
            <person name="Hauser L."/>
            <person name="Kyrpides N."/>
            <person name="Ivanova N."/>
            <person name="Ward B."/>
            <person name="Arp D."/>
            <person name="Klotz M."/>
            <person name="Stein L."/>
            <person name="O'Mullan G."/>
            <person name="Starkenburg S."/>
            <person name="Sayavedra L."/>
            <person name="Poret-Peterson A.T."/>
            <person name="Gentry M.E."/>
            <person name="Bruce D."/>
            <person name="Richardson P."/>
        </authorList>
    </citation>
    <scope>NUCLEOTIDE SEQUENCE [LARGE SCALE GENOMIC DNA]</scope>
    <source>
        <strain evidence="2">DSM 10229 / NCIMB 13809 / X14</strain>
        <plasmid evidence="2">Plasmid pNITHX3</plasmid>
    </source>
</reference>
<dbReference type="AlphaFoldDB" id="Q1QF70"/>
<sequence length="96" mass="11110">MKFSIWSDFHCLHDLLAQNDFVQPTAFRRPISACRRRWSIRIRSGASSAPASALKMSFKGDVHLTYESDGFVYAFDVPQLGTRPFPRYREKNQQTP</sequence>
<evidence type="ECO:0000313" key="1">
    <source>
        <dbReference type="EMBL" id="ABE65127.1"/>
    </source>
</evidence>
<evidence type="ECO:0000313" key="2">
    <source>
        <dbReference type="Proteomes" id="UP000001953"/>
    </source>
</evidence>
<dbReference type="HOGENOM" id="CLU_2356865_0_0_5"/>
<gene>
    <name evidence="1" type="ordered locus">Nham_4552</name>
</gene>
<keyword evidence="2" id="KW-1185">Reference proteome</keyword>
<dbReference type="EMBL" id="CP000322">
    <property type="protein sequence ID" value="ABE65127.1"/>
    <property type="molecule type" value="Genomic_DNA"/>
</dbReference>
<keyword evidence="1" id="KW-0614">Plasmid</keyword>